<reference evidence="2 3" key="1">
    <citation type="submission" date="2018-10" db="EMBL/GenBank/DDBJ databases">
        <title>Isolation from cow dung.</title>
        <authorList>
            <person name="Ling L."/>
        </authorList>
    </citation>
    <scope>NUCLEOTIDE SEQUENCE [LARGE SCALE GENOMIC DNA]</scope>
    <source>
        <strain evidence="2 3">NEAU-LL90</strain>
    </source>
</reference>
<dbReference type="EMBL" id="RFFH01000002">
    <property type="protein sequence ID" value="RMI34112.1"/>
    <property type="molecule type" value="Genomic_DNA"/>
</dbReference>
<dbReference type="AlphaFoldDB" id="A0A3M2L925"/>
<dbReference type="OrthoDB" id="4465931at2"/>
<dbReference type="PANTHER" id="PTHR36151:SF3">
    <property type="entry name" value="ER-BOUND OXYGENASE MPAB_MPAB'_RUBBER OXYGENASE CATALYTIC DOMAIN-CONTAINING PROTEIN"/>
    <property type="match status" value="1"/>
</dbReference>
<dbReference type="PANTHER" id="PTHR36151">
    <property type="entry name" value="BLR2777 PROTEIN"/>
    <property type="match status" value="1"/>
</dbReference>
<name>A0A3M2L925_9NOCA</name>
<keyword evidence="3" id="KW-1185">Reference proteome</keyword>
<accession>A0A3M2L925</accession>
<comment type="caution">
    <text evidence="2">The sequence shown here is derived from an EMBL/GenBank/DDBJ whole genome shotgun (WGS) entry which is preliminary data.</text>
</comment>
<protein>
    <submittedName>
        <fullName evidence="2">DUF2236 domain-containing protein</fullName>
    </submittedName>
</protein>
<evidence type="ECO:0000313" key="3">
    <source>
        <dbReference type="Proteomes" id="UP000279275"/>
    </source>
</evidence>
<dbReference type="InterPro" id="IPR018713">
    <property type="entry name" value="MPAB/Lcp_cat_dom"/>
</dbReference>
<dbReference type="GO" id="GO:0016491">
    <property type="term" value="F:oxidoreductase activity"/>
    <property type="evidence" value="ECO:0007669"/>
    <property type="project" value="InterPro"/>
</dbReference>
<evidence type="ECO:0000313" key="2">
    <source>
        <dbReference type="EMBL" id="RMI34112.1"/>
    </source>
</evidence>
<organism evidence="2 3">
    <name type="scientific">Nocardia stercoris</name>
    <dbReference type="NCBI Taxonomy" id="2483361"/>
    <lineage>
        <taxon>Bacteria</taxon>
        <taxon>Bacillati</taxon>
        <taxon>Actinomycetota</taxon>
        <taxon>Actinomycetes</taxon>
        <taxon>Mycobacteriales</taxon>
        <taxon>Nocardiaceae</taxon>
        <taxon>Nocardia</taxon>
    </lineage>
</organism>
<dbReference type="Proteomes" id="UP000279275">
    <property type="component" value="Unassembled WGS sequence"/>
</dbReference>
<dbReference type="Pfam" id="PF09995">
    <property type="entry name" value="MPAB_Lcp_cat"/>
    <property type="match status" value="1"/>
</dbReference>
<dbReference type="RefSeq" id="WP_122187037.1">
    <property type="nucleotide sequence ID" value="NZ_RFFH01000002.1"/>
</dbReference>
<proteinExistence type="predicted"/>
<evidence type="ECO:0000259" key="1">
    <source>
        <dbReference type="Pfam" id="PF09995"/>
    </source>
</evidence>
<feature type="domain" description="ER-bound oxygenase mpaB/mpaB'/Rubber oxygenase catalytic" evidence="1">
    <location>
        <begin position="30"/>
        <end position="263"/>
    </location>
</feature>
<gene>
    <name evidence="2" type="ORF">EBN03_06695</name>
</gene>
<sequence length="311" mass="34702">MTCPVNPHGTAATAPTTPAVVERFDDAAGTVFITLFASALFDQTLLPEVSAALVYTGRIRNQPWGRAMRSAASDQIVFHGEEGDRRVEMERLKLLHRDVKGVSPDGIRYSALHPESWNWILISTFFMYRGAFLALTGEKLDAAGNQAIWDRVRTNVEGLQLPGRARLIEDYTELCAYYDRMVAEKLTPTETTADACATVRRPPRPPFLPALAEPLWRATRPLAGHVSGVLGYGIMHPGARALLPITWTRRHDLEFAVLTALVRVGYRYLPTWATDTPLARNRRQYRRLVGNYRDIGLTSFTPDTTAALRPA</sequence>